<keyword evidence="1" id="KW-0812">Transmembrane</keyword>
<keyword evidence="3" id="KW-1185">Reference proteome</keyword>
<protein>
    <submittedName>
        <fullName evidence="2">Uncharacterized protein</fullName>
    </submittedName>
</protein>
<keyword evidence="1" id="KW-0472">Membrane</keyword>
<dbReference type="EMBL" id="CVRB01000001">
    <property type="protein sequence ID" value="CRK81151.1"/>
    <property type="molecule type" value="Genomic_DNA"/>
</dbReference>
<sequence>MNGKKFDIIWNIIILVLIWGIGLYNVFVKNDQIMIIIMLLSTYLLFRKPKKKS</sequence>
<dbReference type="AlphaFoldDB" id="A0A0U1NSV5"/>
<evidence type="ECO:0000313" key="2">
    <source>
        <dbReference type="EMBL" id="CRK81151.1"/>
    </source>
</evidence>
<keyword evidence="1" id="KW-1133">Transmembrane helix</keyword>
<evidence type="ECO:0000313" key="3">
    <source>
        <dbReference type="Proteomes" id="UP000199087"/>
    </source>
</evidence>
<feature type="transmembrane region" description="Helical" evidence="1">
    <location>
        <begin position="7"/>
        <end position="24"/>
    </location>
</feature>
<accession>A0A0U1NSV5</accession>
<organism evidence="2 3">
    <name type="scientific">Neobacillus massiliamazoniensis</name>
    <dbReference type="NCBI Taxonomy" id="1499688"/>
    <lineage>
        <taxon>Bacteria</taxon>
        <taxon>Bacillati</taxon>
        <taxon>Bacillota</taxon>
        <taxon>Bacilli</taxon>
        <taxon>Bacillales</taxon>
        <taxon>Bacillaceae</taxon>
        <taxon>Neobacillus</taxon>
    </lineage>
</organism>
<reference evidence="3" key="1">
    <citation type="submission" date="2015-05" db="EMBL/GenBank/DDBJ databases">
        <authorList>
            <person name="Urmite Genomes"/>
        </authorList>
    </citation>
    <scope>NUCLEOTIDE SEQUENCE [LARGE SCALE GENOMIC DNA]</scope>
    <source>
        <strain evidence="3">LF1</strain>
    </source>
</reference>
<dbReference type="Proteomes" id="UP000199087">
    <property type="component" value="Unassembled WGS sequence"/>
</dbReference>
<dbReference type="STRING" id="1499688.BN000_01051"/>
<evidence type="ECO:0000256" key="1">
    <source>
        <dbReference type="SAM" id="Phobius"/>
    </source>
</evidence>
<proteinExistence type="predicted"/>
<name>A0A0U1NSV5_9BACI</name>
<gene>
    <name evidence="2" type="ORF">BN000_01051</name>
</gene>